<evidence type="ECO:0000256" key="2">
    <source>
        <dbReference type="SAM" id="Phobius"/>
    </source>
</evidence>
<comment type="caution">
    <text evidence="3">The sequence shown here is derived from an EMBL/GenBank/DDBJ whole genome shotgun (WGS) entry which is preliminary data.</text>
</comment>
<feature type="compositionally biased region" description="Basic and acidic residues" evidence="1">
    <location>
        <begin position="30"/>
        <end position="44"/>
    </location>
</feature>
<keyword evidence="2" id="KW-1133">Transmembrane helix</keyword>
<sequence length="119" mass="12708">MNLTPAGPEPPVPHRPGEPPQAVPHPHVHHFPDDTRTTRSHAGESIEDIRNWPGLFLVGVGLVLLALTLTAAGYGFEGWAVIAGVLCGVCLLSGILIVLGEHSRVKAREGLHLWDAQGH</sequence>
<feature type="transmembrane region" description="Helical" evidence="2">
    <location>
        <begin position="55"/>
        <end position="74"/>
    </location>
</feature>
<feature type="region of interest" description="Disordered" evidence="1">
    <location>
        <begin position="1"/>
        <end position="44"/>
    </location>
</feature>
<dbReference type="RefSeq" id="WP_245557793.1">
    <property type="nucleotide sequence ID" value="NZ_JBIAMX010000017.1"/>
</dbReference>
<evidence type="ECO:0000313" key="3">
    <source>
        <dbReference type="EMBL" id="MFF0545936.1"/>
    </source>
</evidence>
<evidence type="ECO:0008006" key="5">
    <source>
        <dbReference type="Google" id="ProtNLM"/>
    </source>
</evidence>
<accession>A0ABW6PU31</accession>
<reference evidence="3 4" key="1">
    <citation type="submission" date="2024-10" db="EMBL/GenBank/DDBJ databases">
        <title>The Natural Products Discovery Center: Release of the First 8490 Sequenced Strains for Exploring Actinobacteria Biosynthetic Diversity.</title>
        <authorList>
            <person name="Kalkreuter E."/>
            <person name="Kautsar S.A."/>
            <person name="Yang D."/>
            <person name="Bader C.D."/>
            <person name="Teijaro C.N."/>
            <person name="Fluegel L."/>
            <person name="Davis C.M."/>
            <person name="Simpson J.R."/>
            <person name="Lauterbach L."/>
            <person name="Steele A.D."/>
            <person name="Gui C."/>
            <person name="Meng S."/>
            <person name="Li G."/>
            <person name="Viehrig K."/>
            <person name="Ye F."/>
            <person name="Su P."/>
            <person name="Kiefer A.F."/>
            <person name="Nichols A."/>
            <person name="Cepeda A.J."/>
            <person name="Yan W."/>
            <person name="Fan B."/>
            <person name="Jiang Y."/>
            <person name="Adhikari A."/>
            <person name="Zheng C.-J."/>
            <person name="Schuster L."/>
            <person name="Cowan T.M."/>
            <person name="Smanski M.J."/>
            <person name="Chevrette M.G."/>
            <person name="De Carvalho L.P.S."/>
            <person name="Shen B."/>
        </authorList>
    </citation>
    <scope>NUCLEOTIDE SEQUENCE [LARGE SCALE GENOMIC DNA]</scope>
    <source>
        <strain evidence="3 4">NPDC004045</strain>
    </source>
</reference>
<evidence type="ECO:0000313" key="4">
    <source>
        <dbReference type="Proteomes" id="UP001601444"/>
    </source>
</evidence>
<evidence type="ECO:0000256" key="1">
    <source>
        <dbReference type="SAM" id="MobiDB-lite"/>
    </source>
</evidence>
<proteinExistence type="predicted"/>
<organism evidence="3 4">
    <name type="scientific">Nocardia thailandica</name>
    <dbReference type="NCBI Taxonomy" id="257275"/>
    <lineage>
        <taxon>Bacteria</taxon>
        <taxon>Bacillati</taxon>
        <taxon>Actinomycetota</taxon>
        <taxon>Actinomycetes</taxon>
        <taxon>Mycobacteriales</taxon>
        <taxon>Nocardiaceae</taxon>
        <taxon>Nocardia</taxon>
    </lineage>
</organism>
<dbReference type="Proteomes" id="UP001601444">
    <property type="component" value="Unassembled WGS sequence"/>
</dbReference>
<keyword evidence="2" id="KW-0812">Transmembrane</keyword>
<feature type="compositionally biased region" description="Pro residues" evidence="1">
    <location>
        <begin position="7"/>
        <end position="23"/>
    </location>
</feature>
<gene>
    <name evidence="3" type="ORF">ACFYTF_24150</name>
</gene>
<feature type="transmembrane region" description="Helical" evidence="2">
    <location>
        <begin position="80"/>
        <end position="99"/>
    </location>
</feature>
<name>A0ABW6PU31_9NOCA</name>
<keyword evidence="2" id="KW-0472">Membrane</keyword>
<dbReference type="EMBL" id="JBIAMX010000017">
    <property type="protein sequence ID" value="MFF0545936.1"/>
    <property type="molecule type" value="Genomic_DNA"/>
</dbReference>
<protein>
    <recommendedName>
        <fullName evidence="5">UsfY protein</fullName>
    </recommendedName>
</protein>
<keyword evidence="4" id="KW-1185">Reference proteome</keyword>